<evidence type="ECO:0000256" key="16">
    <source>
        <dbReference type="ARBA" id="ARBA00023128"/>
    </source>
</evidence>
<dbReference type="GO" id="GO:0004176">
    <property type="term" value="F:ATP-dependent peptidase activity"/>
    <property type="evidence" value="ECO:0007669"/>
    <property type="project" value="InterPro"/>
</dbReference>
<comment type="catalytic activity">
    <reaction evidence="18">
        <text>ATP + H2O = ADP + phosphate + H(+)</text>
        <dbReference type="Rhea" id="RHEA:13065"/>
        <dbReference type="ChEBI" id="CHEBI:15377"/>
        <dbReference type="ChEBI" id="CHEBI:15378"/>
        <dbReference type="ChEBI" id="CHEBI:30616"/>
        <dbReference type="ChEBI" id="CHEBI:43474"/>
        <dbReference type="ChEBI" id="CHEBI:456216"/>
    </reaction>
    <physiologicalReaction direction="left-to-right" evidence="18">
        <dbReference type="Rhea" id="RHEA:13066"/>
    </physiologicalReaction>
</comment>
<keyword evidence="9" id="KW-0999">Mitochondrion inner membrane</keyword>
<feature type="region of interest" description="Disordered" evidence="19">
    <location>
        <begin position="1797"/>
        <end position="1833"/>
    </location>
</feature>
<sequence>MKYVNSNNSISSLVSTHTIVNNNSSYEELVSKLFSCNIVLVLTDHAKQFVRNCFDNVTFASILNQFASIANLHLTIRDLNGHNAYALNKIRFRFFDVDQFKNRPNGSQLKKLHSDIIASMSNAYLMQQNDDDNVNDDDSFTNETPWYDMWKNVFIDTFEPTEHDFIGTNCGCFFVITKTELPHYKVIFERLCASVKQNSTLRFIQADFVRYFIVLSDQILDSPLSTTADEFTKTCQNLKLDFPNSFVFYIDVNGVSLSNTRPDDPFKSTIDATGNQIPDANNENIMGDINATDPLSVSSETNRENSKFYQELQSQRQQSQQQQNNSSTTTPSLQSRDIINDWLSHLSIHDHLKEIMDSVSETIDFMLREFISKFLIPWAERQIKILGELIAQRRGFRKSIFSATKSLLSNMSSSTVGLSKSLGSSGVIYIPDAQEMQQRKLADICMIFNIYEMAYSLYYAARKDFQSESAWIYYAGASEMSAISSYFLNKYHHNHMEQAITTYIDLCRSVNLATRATILASELLCQLHRYNDAANLYIRMTGDDSDLRSALFLEQASKCYLLMSPKLPLTRSSASQTLLNAIEKSFTDDRVSALGSRYRKAAFHYILAGHRYNRCGLKHFALFCYRRYNYPNWEAASDHVNLTVARLFLSIASANNFRKQAEYFQKGLEIFRKFSHKQIFFNEFSRELKKISNNSSDTQQVQSANLYILDIPYIDQIEFTSPDSIQLGEKSLLVPRKLIRTTCFVGEEVHVQLTIVVPFELTISNISFIPDKPDHITPIVHFQPITARPNEKNHLILKFISKFESEFSFIGLNYQIEGLNFEYYFKQKTQNSLAFLSIQALPLIMFNVHFNELHINTRECPIEQYLSTNRIKIPKKVYGSEILTYGISFETNVSQNEFNSIQLSTNTKDFYVWNLNRSDESIDNRFEAQYIIKDLNQQMNLSMQIPPNIDEYVIYFRLCYQSSDGRNRIVTRELYFEVIPCIEIEMFLFDHVITLHNLSQTESLAIYDVTVGDENSMVQTEHSNSDCVLIPINLSAHLLIQKSSITWILYGNNIQNNNRHARGINNNISSCRKQLFYAFEMLSFIPNLRGKQLRLFRNFYYRLVRDFRLLNDQQQKIPDGFGKFFPRQKPQQSQQQQQQPKTQQQQSGAEKPKEIEFKFSFGTRPGGGGGGGGTGGPKPTDPNMWSLIGFAGTFTLLMAYSFFKIRYREITWKEFINQYLQGGMMEKLEVVNKKWVRVKFMPGAPVATNTTLWFNIGSVETFERNLENIQLEMNIEPANFTPVVYKNEIDSSHVISFLPTVLIIGLILWSMRRASNVMGGARKGGGIFGMGESTAKLINPKDISVKFKDVAGCEEAKLEIMEFVNFLKNPSRYTELGAKIPKGALLTGPPGTGKTLLAKATAGEAKVPFITVSGSEFLEMFVGVGPSRVRDMFAMARKNAPCILFIDEIDAVGRKRGGRNIGGHSEQENTLNQLLVEMDGFNTASNVVVLAATNRIDILDKALLRPGRFDRQIFVPPPDIKGRASIFKVHLQPLKTDLDKSEIARKLAALTPGFTGADIANVCNEAALIAARDLSQSITFKNFEAAIERVVAGLEKKTKVLQPEEKKTVAYHEAGHAVCGWFLEHADPLLKVSIIPRGMGLGYAQYLPKEQYLYTKEQLFDRMCMTLGGRASEQIFFNRITSGAQDDLQKVTKIAYSQIVQLGMSEKVGNLSFDMPDKGELVIDKPYSEETAQLIDQEVRDLVSRSYQRTIDLLTQHKSNVEKVAKRLLEKEILDREDMIELLGKRPFKEKSTYEEFVEGTGSLEEDTTLPKGLQDWNQEETEKQKQPETNKP</sequence>
<dbReference type="FunFam" id="1.20.58.760:FF:000003">
    <property type="entry name" value="AFG3-like AAA ATPase 2"/>
    <property type="match status" value="1"/>
</dbReference>
<dbReference type="Pfam" id="PF01434">
    <property type="entry name" value="Peptidase_M41"/>
    <property type="match status" value="1"/>
</dbReference>
<dbReference type="FunFam" id="3.40.50.300:FF:000001">
    <property type="entry name" value="ATP-dependent zinc metalloprotease FtsH"/>
    <property type="match status" value="1"/>
</dbReference>
<evidence type="ECO:0000256" key="9">
    <source>
        <dbReference type="ARBA" id="ARBA00022792"/>
    </source>
</evidence>
<accession>A0A9D4NR33</accession>
<keyword evidence="8" id="KW-0547">Nucleotide-binding</keyword>
<dbReference type="InterPro" id="IPR050928">
    <property type="entry name" value="ATP-dep_Zn_Metalloprotease"/>
</dbReference>
<dbReference type="SUPFAM" id="SSF52540">
    <property type="entry name" value="P-loop containing nucleoside triphosphate hydrolases"/>
    <property type="match status" value="1"/>
</dbReference>
<evidence type="ECO:0000256" key="13">
    <source>
        <dbReference type="ARBA" id="ARBA00022946"/>
    </source>
</evidence>
<feature type="transmembrane region" description="Helical" evidence="20">
    <location>
        <begin position="1294"/>
        <end position="1311"/>
    </location>
</feature>
<evidence type="ECO:0000256" key="8">
    <source>
        <dbReference type="ARBA" id="ARBA00022741"/>
    </source>
</evidence>
<dbReference type="Proteomes" id="UP000828236">
    <property type="component" value="Unassembled WGS sequence"/>
</dbReference>
<feature type="domain" description="AAA+ ATPase" evidence="21">
    <location>
        <begin position="1380"/>
        <end position="1519"/>
    </location>
</feature>
<comment type="similarity">
    <text evidence="3">In the C-terminal section; belongs to the peptidase M41 family.</text>
</comment>
<dbReference type="GO" id="GO:0005745">
    <property type="term" value="C:m-AAA complex"/>
    <property type="evidence" value="ECO:0007669"/>
    <property type="project" value="TreeGrafter"/>
</dbReference>
<dbReference type="PANTHER" id="PTHR43655:SF2">
    <property type="entry name" value="AFG3 LIKE MATRIX AAA PEPTIDASE SUBUNIT 2, ISOFORM A"/>
    <property type="match status" value="1"/>
</dbReference>
<evidence type="ECO:0000256" key="14">
    <source>
        <dbReference type="ARBA" id="ARBA00022989"/>
    </source>
</evidence>
<evidence type="ECO:0000256" key="12">
    <source>
        <dbReference type="ARBA" id="ARBA00022840"/>
    </source>
</evidence>
<dbReference type="FunFam" id="3.40.1690.20:FF:000001">
    <property type="entry name" value="AFG3-like AAA ATPase 2"/>
    <property type="match status" value="1"/>
</dbReference>
<dbReference type="InterPro" id="IPR003959">
    <property type="entry name" value="ATPase_AAA_core"/>
</dbReference>
<evidence type="ECO:0000256" key="1">
    <source>
        <dbReference type="ARBA" id="ARBA00001947"/>
    </source>
</evidence>
<dbReference type="Pfam" id="PF17862">
    <property type="entry name" value="AAA_lid_3"/>
    <property type="match status" value="1"/>
</dbReference>
<reference evidence="22" key="2">
    <citation type="journal article" date="2021" name="World Allergy Organ. J.">
        <title>Chromosome-level assembly of Dermatophagoides farinae genome and transcriptome reveals two novel allergens Der f 37 and Der f 39.</title>
        <authorList>
            <person name="Chen J."/>
            <person name="Cai Z."/>
            <person name="Fan D."/>
            <person name="Hu J."/>
            <person name="Hou Y."/>
            <person name="He Y."/>
            <person name="Zhang Z."/>
            <person name="Zhao Z."/>
            <person name="Gao P."/>
            <person name="Hu W."/>
            <person name="Sun J."/>
            <person name="Li J."/>
            <person name="Ji K."/>
        </authorList>
    </citation>
    <scope>NUCLEOTIDE SEQUENCE</scope>
    <source>
        <strain evidence="22">JKM2019</strain>
    </source>
</reference>
<dbReference type="SUPFAM" id="SSF140990">
    <property type="entry name" value="FtsH protease domain-like"/>
    <property type="match status" value="1"/>
</dbReference>
<keyword evidence="16" id="KW-0496">Mitochondrion</keyword>
<dbReference type="InterPro" id="IPR000642">
    <property type="entry name" value="Peptidase_M41"/>
</dbReference>
<comment type="cofactor">
    <cofactor evidence="1">
        <name>Zn(2+)</name>
        <dbReference type="ChEBI" id="CHEBI:29105"/>
    </cofactor>
</comment>
<dbReference type="InterPro" id="IPR005936">
    <property type="entry name" value="FtsH"/>
</dbReference>
<dbReference type="InterPro" id="IPR003593">
    <property type="entry name" value="AAA+_ATPase"/>
</dbReference>
<dbReference type="InterPro" id="IPR041569">
    <property type="entry name" value="AAA_lid_3"/>
</dbReference>
<keyword evidence="17 20" id="KW-0472">Membrane</keyword>
<dbReference type="CDD" id="cd19501">
    <property type="entry name" value="RecA-like_FtsH"/>
    <property type="match status" value="1"/>
</dbReference>
<evidence type="ECO:0000256" key="2">
    <source>
        <dbReference type="ARBA" id="ARBA00004448"/>
    </source>
</evidence>
<keyword evidence="15" id="KW-0482">Metalloprotease</keyword>
<comment type="similarity">
    <text evidence="4">In the N-terminal section; belongs to the AAA ATPase family.</text>
</comment>
<organism evidence="22">
    <name type="scientific">Dermatophagoides farinae</name>
    <name type="common">American house dust mite</name>
    <dbReference type="NCBI Taxonomy" id="6954"/>
    <lineage>
        <taxon>Eukaryota</taxon>
        <taxon>Metazoa</taxon>
        <taxon>Ecdysozoa</taxon>
        <taxon>Arthropoda</taxon>
        <taxon>Chelicerata</taxon>
        <taxon>Arachnida</taxon>
        <taxon>Acari</taxon>
        <taxon>Acariformes</taxon>
        <taxon>Sarcoptiformes</taxon>
        <taxon>Astigmata</taxon>
        <taxon>Psoroptidia</taxon>
        <taxon>Analgoidea</taxon>
        <taxon>Pyroglyphidae</taxon>
        <taxon>Dermatophagoidinae</taxon>
        <taxon>Dermatophagoides</taxon>
    </lineage>
</organism>
<dbReference type="Pfam" id="PF12739">
    <property type="entry name" value="TRAPPC-Trs85"/>
    <property type="match status" value="1"/>
</dbReference>
<comment type="subcellular location">
    <subcellularLocation>
        <location evidence="2">Mitochondrion inner membrane</location>
        <topology evidence="2">Multi-pass membrane protein</topology>
    </subcellularLocation>
</comment>
<dbReference type="GO" id="GO:0004222">
    <property type="term" value="F:metalloendopeptidase activity"/>
    <property type="evidence" value="ECO:0007669"/>
    <property type="project" value="InterPro"/>
</dbReference>
<dbReference type="InterPro" id="IPR024420">
    <property type="entry name" value="TRAPP_III_complex_Trs85"/>
</dbReference>
<keyword evidence="12" id="KW-0067">ATP-binding</keyword>
<feature type="transmembrane region" description="Helical" evidence="20">
    <location>
        <begin position="1184"/>
        <end position="1203"/>
    </location>
</feature>
<dbReference type="GO" id="GO:0008270">
    <property type="term" value="F:zinc ion binding"/>
    <property type="evidence" value="ECO:0007669"/>
    <property type="project" value="InterPro"/>
</dbReference>
<feature type="region of interest" description="Disordered" evidence="19">
    <location>
        <begin position="263"/>
        <end position="333"/>
    </location>
</feature>
<evidence type="ECO:0000256" key="19">
    <source>
        <dbReference type="SAM" id="MobiDB-lite"/>
    </source>
</evidence>
<keyword evidence="5" id="KW-0645">Protease</keyword>
<feature type="region of interest" description="Disordered" evidence="19">
    <location>
        <begin position="1120"/>
        <end position="1180"/>
    </location>
</feature>
<evidence type="ECO:0000256" key="17">
    <source>
        <dbReference type="ARBA" id="ARBA00023136"/>
    </source>
</evidence>
<dbReference type="InterPro" id="IPR027417">
    <property type="entry name" value="P-loop_NTPase"/>
</dbReference>
<name>A0A9D4NR33_DERFA</name>
<dbReference type="InterPro" id="IPR037219">
    <property type="entry name" value="Peptidase_M41-like"/>
</dbReference>
<dbReference type="InterPro" id="IPR003960">
    <property type="entry name" value="ATPase_AAA_CS"/>
</dbReference>
<dbReference type="InterPro" id="IPR011546">
    <property type="entry name" value="Pept_M41_FtsH_extracell"/>
</dbReference>
<gene>
    <name evidence="22" type="ORF">HUG17_10257</name>
</gene>
<keyword evidence="7" id="KW-0479">Metal-binding</keyword>
<dbReference type="SMART" id="SM00382">
    <property type="entry name" value="AAA"/>
    <property type="match status" value="1"/>
</dbReference>
<dbReference type="Pfam" id="PF06480">
    <property type="entry name" value="FtsH_ext"/>
    <property type="match status" value="1"/>
</dbReference>
<evidence type="ECO:0000256" key="6">
    <source>
        <dbReference type="ARBA" id="ARBA00022692"/>
    </source>
</evidence>
<keyword evidence="14 20" id="KW-1133">Transmembrane helix</keyword>
<evidence type="ECO:0000313" key="22">
    <source>
        <dbReference type="EMBL" id="KAH7636287.1"/>
    </source>
</evidence>
<feature type="compositionally biased region" description="Basic and acidic residues" evidence="19">
    <location>
        <begin position="1821"/>
        <end position="1833"/>
    </location>
</feature>
<evidence type="ECO:0000256" key="3">
    <source>
        <dbReference type="ARBA" id="ARBA00010044"/>
    </source>
</evidence>
<dbReference type="FunFam" id="1.10.8.60:FF:000019">
    <property type="entry name" value="AFG3-like AAA ATPase 2"/>
    <property type="match status" value="1"/>
</dbReference>
<dbReference type="Gene3D" id="3.40.50.300">
    <property type="entry name" value="P-loop containing nucleotide triphosphate hydrolases"/>
    <property type="match status" value="1"/>
</dbReference>
<dbReference type="HAMAP" id="MF_01458">
    <property type="entry name" value="FtsH"/>
    <property type="match status" value="1"/>
</dbReference>
<evidence type="ECO:0000256" key="11">
    <source>
        <dbReference type="ARBA" id="ARBA00022833"/>
    </source>
</evidence>
<reference evidence="22" key="1">
    <citation type="submission" date="2020-06" db="EMBL/GenBank/DDBJ databases">
        <authorList>
            <person name="Ji K."/>
            <person name="Li J."/>
        </authorList>
    </citation>
    <scope>NUCLEOTIDE SEQUENCE</scope>
    <source>
        <strain evidence="22">JKM2019</strain>
        <tissue evidence="22">Whole body</tissue>
    </source>
</reference>
<dbReference type="GO" id="GO:0034982">
    <property type="term" value="P:mitochondrial protein processing"/>
    <property type="evidence" value="ECO:0007669"/>
    <property type="project" value="TreeGrafter"/>
</dbReference>
<keyword evidence="11" id="KW-0862">Zinc</keyword>
<evidence type="ECO:0000256" key="10">
    <source>
        <dbReference type="ARBA" id="ARBA00022801"/>
    </source>
</evidence>
<dbReference type="Gene3D" id="1.20.58.760">
    <property type="entry name" value="Peptidase M41"/>
    <property type="match status" value="1"/>
</dbReference>
<dbReference type="EMBL" id="SDOV01000010">
    <property type="protein sequence ID" value="KAH7636287.1"/>
    <property type="molecule type" value="Genomic_DNA"/>
</dbReference>
<keyword evidence="6 20" id="KW-0812">Transmembrane</keyword>
<dbReference type="PROSITE" id="PS00674">
    <property type="entry name" value="AAA"/>
    <property type="match status" value="1"/>
</dbReference>
<evidence type="ECO:0000259" key="21">
    <source>
        <dbReference type="SMART" id="SM00382"/>
    </source>
</evidence>
<proteinExistence type="inferred from homology"/>
<dbReference type="GO" id="GO:0005524">
    <property type="term" value="F:ATP binding"/>
    <property type="evidence" value="ECO:0007669"/>
    <property type="project" value="UniProtKB-KW"/>
</dbReference>
<dbReference type="PANTHER" id="PTHR43655">
    <property type="entry name" value="ATP-DEPENDENT PROTEASE"/>
    <property type="match status" value="1"/>
</dbReference>
<evidence type="ECO:0000256" key="15">
    <source>
        <dbReference type="ARBA" id="ARBA00023049"/>
    </source>
</evidence>
<protein>
    <submittedName>
        <fullName evidence="22">Peptidase family m41-like protein</fullName>
    </submittedName>
</protein>
<evidence type="ECO:0000256" key="20">
    <source>
        <dbReference type="SAM" id="Phobius"/>
    </source>
</evidence>
<evidence type="ECO:0000256" key="7">
    <source>
        <dbReference type="ARBA" id="ARBA00022723"/>
    </source>
</evidence>
<evidence type="ECO:0000256" key="18">
    <source>
        <dbReference type="ARBA" id="ARBA00048778"/>
    </source>
</evidence>
<feature type="compositionally biased region" description="Gly residues" evidence="19">
    <location>
        <begin position="1164"/>
        <end position="1176"/>
    </location>
</feature>
<comment type="caution">
    <text evidence="22">The sequence shown here is derived from an EMBL/GenBank/DDBJ whole genome shotgun (WGS) entry which is preliminary data.</text>
</comment>
<feature type="compositionally biased region" description="Polar residues" evidence="19">
    <location>
        <begin position="270"/>
        <end position="284"/>
    </location>
</feature>
<evidence type="ECO:0000256" key="4">
    <source>
        <dbReference type="ARBA" id="ARBA00010550"/>
    </source>
</evidence>
<keyword evidence="13" id="KW-0809">Transit peptide</keyword>
<dbReference type="NCBIfam" id="TIGR01241">
    <property type="entry name" value="FtsH_fam"/>
    <property type="match status" value="1"/>
</dbReference>
<dbReference type="GO" id="GO:0016887">
    <property type="term" value="F:ATP hydrolysis activity"/>
    <property type="evidence" value="ECO:0007669"/>
    <property type="project" value="InterPro"/>
</dbReference>
<dbReference type="Gene3D" id="1.10.8.60">
    <property type="match status" value="1"/>
</dbReference>
<evidence type="ECO:0000256" key="5">
    <source>
        <dbReference type="ARBA" id="ARBA00022670"/>
    </source>
</evidence>
<dbReference type="Gene3D" id="3.40.1690.20">
    <property type="match status" value="1"/>
</dbReference>
<keyword evidence="10" id="KW-0378">Hydrolase</keyword>
<feature type="compositionally biased region" description="Low complexity" evidence="19">
    <location>
        <begin position="310"/>
        <end position="333"/>
    </location>
</feature>
<feature type="compositionally biased region" description="Low complexity" evidence="19">
    <location>
        <begin position="1128"/>
        <end position="1147"/>
    </location>
</feature>
<dbReference type="Pfam" id="PF00004">
    <property type="entry name" value="AAA"/>
    <property type="match status" value="1"/>
</dbReference>